<dbReference type="EMBL" id="JACHJU010000001">
    <property type="protein sequence ID" value="MBB4936014.1"/>
    <property type="molecule type" value="Genomic_DNA"/>
</dbReference>
<proteinExistence type="predicted"/>
<keyword evidence="1" id="KW-1133">Transmembrane helix</keyword>
<organism evidence="2 3">
    <name type="scientific">Streptosporangium album</name>
    <dbReference type="NCBI Taxonomy" id="47479"/>
    <lineage>
        <taxon>Bacteria</taxon>
        <taxon>Bacillati</taxon>
        <taxon>Actinomycetota</taxon>
        <taxon>Actinomycetes</taxon>
        <taxon>Streptosporangiales</taxon>
        <taxon>Streptosporangiaceae</taxon>
        <taxon>Streptosporangium</taxon>
    </lineage>
</organism>
<protein>
    <submittedName>
        <fullName evidence="2">High-affinity Fe2+/Pb2+ permease</fullName>
    </submittedName>
</protein>
<comment type="caution">
    <text evidence="2">The sequence shown here is derived from an EMBL/GenBank/DDBJ whole genome shotgun (WGS) entry which is preliminary data.</text>
</comment>
<evidence type="ECO:0000313" key="3">
    <source>
        <dbReference type="Proteomes" id="UP000534286"/>
    </source>
</evidence>
<feature type="transmembrane region" description="Helical" evidence="1">
    <location>
        <begin position="28"/>
        <end position="49"/>
    </location>
</feature>
<accession>A0A7W7W7G1</accession>
<keyword evidence="1" id="KW-0812">Transmembrane</keyword>
<gene>
    <name evidence="2" type="ORF">FHR32_000319</name>
</gene>
<keyword evidence="1" id="KW-0472">Membrane</keyword>
<dbReference type="AlphaFoldDB" id="A0A7W7W7G1"/>
<sequence length="67" mass="7106">MPALLVVVAVLSATVRLGLIQWGLDRELAGVAAGLLFGLLIGAALPGWCQQLGDRLGISARARKRRR</sequence>
<name>A0A7W7W7G1_9ACTN</name>
<evidence type="ECO:0000256" key="1">
    <source>
        <dbReference type="SAM" id="Phobius"/>
    </source>
</evidence>
<dbReference type="RefSeq" id="WP_184752311.1">
    <property type="nucleotide sequence ID" value="NZ_BAABEK010000163.1"/>
</dbReference>
<dbReference type="Proteomes" id="UP000534286">
    <property type="component" value="Unassembled WGS sequence"/>
</dbReference>
<keyword evidence="3" id="KW-1185">Reference proteome</keyword>
<reference evidence="2 3" key="1">
    <citation type="submission" date="2020-08" db="EMBL/GenBank/DDBJ databases">
        <title>Sequencing the genomes of 1000 actinobacteria strains.</title>
        <authorList>
            <person name="Klenk H.-P."/>
        </authorList>
    </citation>
    <scope>NUCLEOTIDE SEQUENCE [LARGE SCALE GENOMIC DNA]</scope>
    <source>
        <strain evidence="2 3">DSM 43023</strain>
    </source>
</reference>
<evidence type="ECO:0000313" key="2">
    <source>
        <dbReference type="EMBL" id="MBB4936014.1"/>
    </source>
</evidence>